<dbReference type="PANTHER" id="PTHR42110">
    <property type="entry name" value="L-ASPARAGINASE, PUTATIVE (AFU_ORTHOLOGUE AFUA_3G11890)-RELATED"/>
    <property type="match status" value="1"/>
</dbReference>
<dbReference type="InterPro" id="IPR010349">
    <property type="entry name" value="Asparaginase_II"/>
</dbReference>
<protein>
    <submittedName>
        <fullName evidence="1">Asparaginase</fullName>
    </submittedName>
</protein>
<dbReference type="Proteomes" id="UP001501218">
    <property type="component" value="Unassembled WGS sequence"/>
</dbReference>
<reference evidence="1 2" key="1">
    <citation type="journal article" date="2019" name="Int. J. Syst. Evol. Microbiol.">
        <title>The Global Catalogue of Microorganisms (GCM) 10K type strain sequencing project: providing services to taxonomists for standard genome sequencing and annotation.</title>
        <authorList>
            <consortium name="The Broad Institute Genomics Platform"/>
            <consortium name="The Broad Institute Genome Sequencing Center for Infectious Disease"/>
            <person name="Wu L."/>
            <person name="Ma J."/>
        </authorList>
    </citation>
    <scope>NUCLEOTIDE SEQUENCE [LARGE SCALE GENOMIC DNA]</scope>
    <source>
        <strain evidence="1 2">JCM 16221</strain>
    </source>
</reference>
<keyword evidence="2" id="KW-1185">Reference proteome</keyword>
<dbReference type="EMBL" id="BAAARA010000002">
    <property type="protein sequence ID" value="GAA2335913.1"/>
    <property type="molecule type" value="Genomic_DNA"/>
</dbReference>
<comment type="caution">
    <text evidence="1">The sequence shown here is derived from an EMBL/GenBank/DDBJ whole genome shotgun (WGS) entry which is preliminary data.</text>
</comment>
<evidence type="ECO:0000313" key="1">
    <source>
        <dbReference type="EMBL" id="GAA2335913.1"/>
    </source>
</evidence>
<name>A0ABN3FRB7_9PSEU</name>
<sequence length="309" mass="32157">MTHPVPLVEIVRSGLREGMHHGDVVVLDPDGSTRLALGDVDSPMYPRSALKPAQSAGMLRAGLELPAEDLALATASHSGEEGHVAAVRALLERFELSTADLRCPPDWPMNEAARDARDAKLRVTMNCSGKHAGMLAACARNGWSTSDYLAISHPLQRTIASTVAEMAGEPIANTAVDGCGAPLFAVSLTGLARVFQNLVGAHRPVAEAMRAHPWLVSGTGREDARLMPAVDGLVSKIGAEGVFAFALPDGRAAAIKISDGADRARLPVAVGVLRHLGASGDLDDLAELPVYGGGEPVGSVRLLPGALES</sequence>
<proteinExistence type="predicted"/>
<dbReference type="Pfam" id="PF06089">
    <property type="entry name" value="Asparaginase_II"/>
    <property type="match status" value="1"/>
</dbReference>
<accession>A0ABN3FRB7</accession>
<evidence type="ECO:0000313" key="2">
    <source>
        <dbReference type="Proteomes" id="UP001501218"/>
    </source>
</evidence>
<dbReference type="PANTHER" id="PTHR42110:SF1">
    <property type="entry name" value="L-ASPARAGINASE, PUTATIVE (AFU_ORTHOLOGUE AFUA_3G11890)-RELATED"/>
    <property type="match status" value="1"/>
</dbReference>
<organism evidence="1 2">
    <name type="scientific">Saccharopolyspora halophila</name>
    <dbReference type="NCBI Taxonomy" id="405551"/>
    <lineage>
        <taxon>Bacteria</taxon>
        <taxon>Bacillati</taxon>
        <taxon>Actinomycetota</taxon>
        <taxon>Actinomycetes</taxon>
        <taxon>Pseudonocardiales</taxon>
        <taxon>Pseudonocardiaceae</taxon>
        <taxon>Saccharopolyspora</taxon>
    </lineage>
</organism>
<gene>
    <name evidence="1" type="ORF">GCM10009854_09780</name>
</gene>
<dbReference type="RefSeq" id="WP_344126978.1">
    <property type="nucleotide sequence ID" value="NZ_BAAARA010000002.1"/>
</dbReference>